<keyword evidence="6" id="KW-1185">Reference proteome</keyword>
<accession>A0ABS9J453</accession>
<dbReference type="RefSeq" id="WP_236959173.1">
    <property type="nucleotide sequence ID" value="NZ_JAETXX010000006.1"/>
</dbReference>
<evidence type="ECO:0000256" key="1">
    <source>
        <dbReference type="ARBA" id="ARBA00006429"/>
    </source>
</evidence>
<sequence length="261" mass="30402">MFFRSILALFLVLSVACKTKTNESAATALINPKQDATTFTLPKELKNYYKDIDFSLRTIPLYEALAVTTIAKHTNILSYRQRHKYLYKVDASTTNTDSVILMYSGEERYWKEYVSGNNPYKKQTFNTEHVYPQSLIENTAKGDLHHLRVCDERTNTRRSNNKFVEGSGDYELKYKSWFPGDEWKGDVARMIMYLNLRCNESFKDIGSIALFLKWNAEDPVSEFEIQRNNRIAKVQGNRNPFIDNPYLATLIWGGKKAENRW</sequence>
<feature type="signal peptide" evidence="4">
    <location>
        <begin position="1"/>
        <end position="19"/>
    </location>
</feature>
<evidence type="ECO:0000313" key="5">
    <source>
        <dbReference type="EMBL" id="MCF8715207.1"/>
    </source>
</evidence>
<dbReference type="InterPro" id="IPR007346">
    <property type="entry name" value="Endonuclease-I"/>
</dbReference>
<evidence type="ECO:0000256" key="3">
    <source>
        <dbReference type="ARBA" id="ARBA00022801"/>
    </source>
</evidence>
<proteinExistence type="inferred from homology"/>
<organism evidence="5 6">
    <name type="scientific">Joostella atrarenae</name>
    <dbReference type="NCBI Taxonomy" id="679257"/>
    <lineage>
        <taxon>Bacteria</taxon>
        <taxon>Pseudomonadati</taxon>
        <taxon>Bacteroidota</taxon>
        <taxon>Flavobacteriia</taxon>
        <taxon>Flavobacteriales</taxon>
        <taxon>Flavobacteriaceae</taxon>
        <taxon>Joostella</taxon>
    </lineage>
</organism>
<evidence type="ECO:0000256" key="4">
    <source>
        <dbReference type="SAM" id="SignalP"/>
    </source>
</evidence>
<dbReference type="SUPFAM" id="SSF54060">
    <property type="entry name" value="His-Me finger endonucleases"/>
    <property type="match status" value="1"/>
</dbReference>
<name>A0ABS9J453_9FLAO</name>
<dbReference type="PANTHER" id="PTHR33607:SF2">
    <property type="entry name" value="ENDONUCLEASE-1"/>
    <property type="match status" value="1"/>
</dbReference>
<dbReference type="InterPro" id="IPR044925">
    <property type="entry name" value="His-Me_finger_sf"/>
</dbReference>
<evidence type="ECO:0000313" key="6">
    <source>
        <dbReference type="Proteomes" id="UP000829517"/>
    </source>
</evidence>
<dbReference type="Proteomes" id="UP000829517">
    <property type="component" value="Unassembled WGS sequence"/>
</dbReference>
<dbReference type="Pfam" id="PF04231">
    <property type="entry name" value="Endonuclease_1"/>
    <property type="match status" value="1"/>
</dbReference>
<feature type="chain" id="PRO_5046662111" evidence="4">
    <location>
        <begin position="20"/>
        <end position="261"/>
    </location>
</feature>
<reference evidence="5 6" key="1">
    <citation type="submission" date="2021-01" db="EMBL/GenBank/DDBJ databases">
        <title>Genome sequencing of Joostella atrarenae M1-2 (= KCTC 23194).</title>
        <authorList>
            <person name="Zakaria M.R."/>
            <person name="Lam M.Q."/>
            <person name="Chong C.S."/>
        </authorList>
    </citation>
    <scope>NUCLEOTIDE SEQUENCE [LARGE SCALE GENOMIC DNA]</scope>
    <source>
        <strain evidence="5 6">M1-2</strain>
    </source>
</reference>
<dbReference type="PANTHER" id="PTHR33607">
    <property type="entry name" value="ENDONUCLEASE-1"/>
    <property type="match status" value="1"/>
</dbReference>
<dbReference type="PROSITE" id="PS51257">
    <property type="entry name" value="PROKAR_LIPOPROTEIN"/>
    <property type="match status" value="1"/>
</dbReference>
<keyword evidence="3" id="KW-0378">Hydrolase</keyword>
<keyword evidence="2" id="KW-0540">Nuclease</keyword>
<protein>
    <submittedName>
        <fullName evidence="5">Endonuclease</fullName>
    </submittedName>
</protein>
<dbReference type="EMBL" id="JAETXX010000006">
    <property type="protein sequence ID" value="MCF8715207.1"/>
    <property type="molecule type" value="Genomic_DNA"/>
</dbReference>
<comment type="caution">
    <text evidence="5">The sequence shown here is derived from an EMBL/GenBank/DDBJ whole genome shotgun (WGS) entry which is preliminary data.</text>
</comment>
<keyword evidence="5" id="KW-0255">Endonuclease</keyword>
<evidence type="ECO:0000256" key="2">
    <source>
        <dbReference type="ARBA" id="ARBA00022722"/>
    </source>
</evidence>
<dbReference type="GO" id="GO:0004519">
    <property type="term" value="F:endonuclease activity"/>
    <property type="evidence" value="ECO:0007669"/>
    <property type="project" value="UniProtKB-KW"/>
</dbReference>
<gene>
    <name evidence="5" type="ORF">JM658_10255</name>
</gene>
<keyword evidence="4" id="KW-0732">Signal</keyword>
<comment type="similarity">
    <text evidence="1">Belongs to the EndA/NucM nuclease family.</text>
</comment>